<organism evidence="2 3">
    <name type="scientific">Helicostylum pulchrum</name>
    <dbReference type="NCBI Taxonomy" id="562976"/>
    <lineage>
        <taxon>Eukaryota</taxon>
        <taxon>Fungi</taxon>
        <taxon>Fungi incertae sedis</taxon>
        <taxon>Mucoromycota</taxon>
        <taxon>Mucoromycotina</taxon>
        <taxon>Mucoromycetes</taxon>
        <taxon>Mucorales</taxon>
        <taxon>Mucorineae</taxon>
        <taxon>Mucoraceae</taxon>
        <taxon>Helicostylum</taxon>
    </lineage>
</organism>
<proteinExistence type="predicted"/>
<name>A0ABP9Y4W8_9FUNG</name>
<accession>A0ABP9Y4W8</accession>
<evidence type="ECO:0000313" key="3">
    <source>
        <dbReference type="Proteomes" id="UP001476247"/>
    </source>
</evidence>
<dbReference type="EMBL" id="BAABUJ010000021">
    <property type="protein sequence ID" value="GAA5802019.1"/>
    <property type="molecule type" value="Genomic_DNA"/>
</dbReference>
<sequence length="440" mass="51255">MTEEFNRKISKAVKKLLTLEQVTLSGTFTSHYSYGMLPPCLEDRYNLEIKIDSDLTLKMQVSFDSKYLSFPPDIVVHNLPAEQSQDLSALLPQSDFNLGHENCLYTWFKRILSLFKKPEPTKRWPVFDDMSKRNNIPAFKPSSSSSGSKPKEPTKTYETNMYSDGDFVDELLDIRENMDIEEIPAYKQDRYKLKNKEDFIADTSDFFADQDEALSYKTREHEFEASLFAEKSPTTGSSDTFTRAKRSYVDHIMTEASQGDSDDDEIILPTYNSQKKIQPNPEPLHKKKRMTLVKPTIYNTKMEGKIEYRKKFMYGWLSKYKSFTLLVQFRLSKSKLHTEFKRRKERNMEVFLEEHPEVVKVFKFKQAAPIMINFKMNLLFPSSPLEIKLISVLNTTSVRSDEPDTKDLKYSVTRNESLSKTVNDIMNLITDAVPAFHYQM</sequence>
<comment type="caution">
    <text evidence="2">The sequence shown here is derived from an EMBL/GenBank/DDBJ whole genome shotgun (WGS) entry which is preliminary data.</text>
</comment>
<protein>
    <submittedName>
        <fullName evidence="2">Uncharacterized protein</fullName>
    </submittedName>
</protein>
<dbReference type="Proteomes" id="UP001476247">
    <property type="component" value="Unassembled WGS sequence"/>
</dbReference>
<evidence type="ECO:0000313" key="2">
    <source>
        <dbReference type="EMBL" id="GAA5802019.1"/>
    </source>
</evidence>
<evidence type="ECO:0000256" key="1">
    <source>
        <dbReference type="SAM" id="MobiDB-lite"/>
    </source>
</evidence>
<reference evidence="2 3" key="1">
    <citation type="submission" date="2024-04" db="EMBL/GenBank/DDBJ databases">
        <title>genome sequences of Mucor flavus KT1a and Helicostylum pulchrum KT1b strains isolation_sourced from the surface of a dry-aged beef.</title>
        <authorList>
            <person name="Toyotome T."/>
            <person name="Hosono M."/>
            <person name="Torimaru M."/>
            <person name="Fukuda K."/>
            <person name="Mikami N."/>
        </authorList>
    </citation>
    <scope>NUCLEOTIDE SEQUENCE [LARGE SCALE GENOMIC DNA]</scope>
    <source>
        <strain evidence="2 3">KT1b</strain>
    </source>
</reference>
<feature type="region of interest" description="Disordered" evidence="1">
    <location>
        <begin position="135"/>
        <end position="160"/>
    </location>
</feature>
<keyword evidence="3" id="KW-1185">Reference proteome</keyword>
<gene>
    <name evidence="2" type="ORF">HPULCUR_007479</name>
</gene>